<dbReference type="Proteomes" id="UP001177023">
    <property type="component" value="Unassembled WGS sequence"/>
</dbReference>
<evidence type="ECO:0000256" key="1">
    <source>
        <dbReference type="ARBA" id="ARBA00022722"/>
    </source>
</evidence>
<feature type="region of interest" description="Disordered" evidence="4">
    <location>
        <begin position="483"/>
        <end position="503"/>
    </location>
</feature>
<evidence type="ECO:0000313" key="6">
    <source>
        <dbReference type="EMBL" id="CAJ0564692.1"/>
    </source>
</evidence>
<accession>A0AA36CAP6</accession>
<reference evidence="6" key="1">
    <citation type="submission" date="2023-06" db="EMBL/GenBank/DDBJ databases">
        <authorList>
            <person name="Delattre M."/>
        </authorList>
    </citation>
    <scope>NUCLEOTIDE SEQUENCE</scope>
    <source>
        <strain evidence="6">AF72</strain>
    </source>
</reference>
<comment type="caution">
    <text evidence="6">The sequence shown here is derived from an EMBL/GenBank/DDBJ whole genome shotgun (WGS) entry which is preliminary data.</text>
</comment>
<dbReference type="InterPro" id="IPR034922">
    <property type="entry name" value="REX1-like_exo"/>
</dbReference>
<keyword evidence="7" id="KW-1185">Reference proteome</keyword>
<dbReference type="SMART" id="SM00479">
    <property type="entry name" value="EXOIII"/>
    <property type="match status" value="1"/>
</dbReference>
<evidence type="ECO:0000259" key="5">
    <source>
        <dbReference type="SMART" id="SM00479"/>
    </source>
</evidence>
<dbReference type="InterPro" id="IPR036397">
    <property type="entry name" value="RNaseH_sf"/>
</dbReference>
<dbReference type="GO" id="GO:0004527">
    <property type="term" value="F:exonuclease activity"/>
    <property type="evidence" value="ECO:0007669"/>
    <property type="project" value="UniProtKB-KW"/>
</dbReference>
<organism evidence="6 7">
    <name type="scientific">Mesorhabditis spiculigera</name>
    <dbReference type="NCBI Taxonomy" id="96644"/>
    <lineage>
        <taxon>Eukaryota</taxon>
        <taxon>Metazoa</taxon>
        <taxon>Ecdysozoa</taxon>
        <taxon>Nematoda</taxon>
        <taxon>Chromadorea</taxon>
        <taxon>Rhabditida</taxon>
        <taxon>Rhabditina</taxon>
        <taxon>Rhabditomorpha</taxon>
        <taxon>Rhabditoidea</taxon>
        <taxon>Rhabditidae</taxon>
        <taxon>Mesorhabditinae</taxon>
        <taxon>Mesorhabditis</taxon>
    </lineage>
</organism>
<keyword evidence="2" id="KW-0378">Hydrolase</keyword>
<dbReference type="Pfam" id="PF00929">
    <property type="entry name" value="RNase_T"/>
    <property type="match status" value="1"/>
</dbReference>
<dbReference type="EMBL" id="CATQJA010000901">
    <property type="protein sequence ID" value="CAJ0564692.1"/>
    <property type="molecule type" value="Genomic_DNA"/>
</dbReference>
<dbReference type="GO" id="GO:0003676">
    <property type="term" value="F:nucleic acid binding"/>
    <property type="evidence" value="ECO:0007669"/>
    <property type="project" value="InterPro"/>
</dbReference>
<keyword evidence="1" id="KW-0540">Nuclease</keyword>
<keyword evidence="3" id="KW-0269">Exonuclease</keyword>
<feature type="region of interest" description="Disordered" evidence="4">
    <location>
        <begin position="645"/>
        <end position="665"/>
    </location>
</feature>
<evidence type="ECO:0000256" key="4">
    <source>
        <dbReference type="SAM" id="MobiDB-lite"/>
    </source>
</evidence>
<gene>
    <name evidence="6" type="ORF">MSPICULIGERA_LOCUS3365</name>
</gene>
<dbReference type="InterPro" id="IPR012337">
    <property type="entry name" value="RNaseH-like_sf"/>
</dbReference>
<proteinExistence type="predicted"/>
<feature type="compositionally biased region" description="Acidic residues" evidence="4">
    <location>
        <begin position="648"/>
        <end position="661"/>
    </location>
</feature>
<feature type="non-terminal residue" evidence="6">
    <location>
        <position position="1"/>
    </location>
</feature>
<evidence type="ECO:0000256" key="2">
    <source>
        <dbReference type="ARBA" id="ARBA00022801"/>
    </source>
</evidence>
<dbReference type="GO" id="GO:0005634">
    <property type="term" value="C:nucleus"/>
    <property type="evidence" value="ECO:0007669"/>
    <property type="project" value="TreeGrafter"/>
</dbReference>
<dbReference type="PANTHER" id="PTHR12801:SF82">
    <property type="entry name" value="RNA EXONUCLEASE 5"/>
    <property type="match status" value="1"/>
</dbReference>
<dbReference type="Gene3D" id="3.30.420.10">
    <property type="entry name" value="Ribonuclease H-like superfamily/Ribonuclease H"/>
    <property type="match status" value="1"/>
</dbReference>
<sequence length="708" mass="80862">MLLSGRIRLLLPLMRQKILYFLVLPIWLCVHHPIQEAGGSKSAVRDRRHRNDADDRHDVMTPTVPRKPHRVEEVDELKPRMSLNNLRAINQQRKDIAELYLREGRPGYEPPDGIFPDPKEVKQKLKEARMEKLLNQPKLRFTMEKLGGTYISHTEISDLIQYFTIGPAVKRPRWCHIAPKPQRVTQTVLIRVDCPGEFVKASYEFLDKFFERQHIKAHEELYDREDFFNNLLHVPVSLQEQIKEKLAKMDAVNLDPREFCLKSELVLSSTELIDFEYPFPSDTIIPTKELYAPITNQSPMFSLDCEMCITTSRMHELTRISLIREDGSVVFDTLVKPPREIIDYLTKFSGVTPEMLEGVTVTLEDVQKALSAVLPPDAILVGHSLEFDLKALQMSHPYILDIGRRFNLSGSTKMRTSLKNLSDLFCDESIQDGKGHCSVEDSWAAMKLAKLKVEKGLVFGSCLFGWDYEAYIKKHRQQIRDELEAEEEEERESQASGAEPANKRIKLMPKTRVAHCACGQRLGLDCIIEGCQCQVSPPSECILCLAKHPASTSEGATFDWKKAVRSESATTLRTIDEYLKGSKGKKLMFGMEAIKKAKVPVGELITRRLPSEFPDQQDYIEEVCMDMLEYALCVVELNFNGDVVLPDDPNDEEQEELEDGQLPDTSAKMKRAINAQIEQLIRTAAKYSMILVMLTSPDETICYIRLKT</sequence>
<evidence type="ECO:0000256" key="3">
    <source>
        <dbReference type="ARBA" id="ARBA00022839"/>
    </source>
</evidence>
<feature type="domain" description="Exonuclease" evidence="5">
    <location>
        <begin position="299"/>
        <end position="458"/>
    </location>
</feature>
<dbReference type="InterPro" id="IPR013520">
    <property type="entry name" value="Ribonucl_H"/>
</dbReference>
<name>A0AA36CAP6_9BILA</name>
<evidence type="ECO:0000313" key="7">
    <source>
        <dbReference type="Proteomes" id="UP001177023"/>
    </source>
</evidence>
<protein>
    <recommendedName>
        <fullName evidence="5">Exonuclease domain-containing protein</fullName>
    </recommendedName>
</protein>
<dbReference type="SUPFAM" id="SSF53098">
    <property type="entry name" value="Ribonuclease H-like"/>
    <property type="match status" value="1"/>
</dbReference>
<dbReference type="PANTHER" id="PTHR12801">
    <property type="entry name" value="RNA EXONUCLEASE REXO1 / RECO3 FAMILY MEMBER-RELATED"/>
    <property type="match status" value="1"/>
</dbReference>
<feature type="region of interest" description="Disordered" evidence="4">
    <location>
        <begin position="38"/>
        <end position="63"/>
    </location>
</feature>
<dbReference type="CDD" id="cd06145">
    <property type="entry name" value="REX1_like"/>
    <property type="match status" value="1"/>
</dbReference>
<feature type="compositionally biased region" description="Basic and acidic residues" evidence="4">
    <location>
        <begin position="43"/>
        <end position="59"/>
    </location>
</feature>
<dbReference type="AlphaFoldDB" id="A0AA36CAP6"/>
<dbReference type="InterPro" id="IPR047021">
    <property type="entry name" value="REXO1/3/4-like"/>
</dbReference>